<evidence type="ECO:0000256" key="11">
    <source>
        <dbReference type="PIRSR" id="PIRSR006769-1"/>
    </source>
</evidence>
<dbReference type="Proteomes" id="UP001152599">
    <property type="component" value="Unassembled WGS sequence"/>
</dbReference>
<evidence type="ECO:0000256" key="1">
    <source>
        <dbReference type="ARBA" id="ARBA00002151"/>
    </source>
</evidence>
<evidence type="ECO:0000256" key="8">
    <source>
        <dbReference type="ARBA" id="ARBA00022833"/>
    </source>
</evidence>
<dbReference type="PANTHER" id="PTHR11079">
    <property type="entry name" value="CYTOSINE DEAMINASE FAMILY MEMBER"/>
    <property type="match status" value="1"/>
</dbReference>
<keyword evidence="16" id="KW-1185">Reference proteome</keyword>
<dbReference type="CDD" id="cd01284">
    <property type="entry name" value="Riboflavin_deaminase-reductase"/>
    <property type="match status" value="1"/>
</dbReference>
<dbReference type="Gene3D" id="3.40.140.10">
    <property type="entry name" value="Cytidine Deaminase, domain 2"/>
    <property type="match status" value="1"/>
</dbReference>
<feature type="binding site" evidence="13">
    <location>
        <position position="49"/>
    </location>
    <ligand>
        <name>Zn(2+)</name>
        <dbReference type="ChEBI" id="CHEBI:29105"/>
        <note>catalytic</note>
    </ligand>
</feature>
<evidence type="ECO:0000256" key="5">
    <source>
        <dbReference type="ARBA" id="ARBA00007417"/>
    </source>
</evidence>
<dbReference type="SUPFAM" id="SSF53927">
    <property type="entry name" value="Cytidine deaminase-like"/>
    <property type="match status" value="1"/>
</dbReference>
<evidence type="ECO:0000313" key="15">
    <source>
        <dbReference type="EMBL" id="MDG4946697.1"/>
    </source>
</evidence>
<dbReference type="InterPro" id="IPR016192">
    <property type="entry name" value="APOBEC/CMP_deaminase_Zn-bd"/>
</dbReference>
<dbReference type="InterPro" id="IPR016193">
    <property type="entry name" value="Cytidine_deaminase-like"/>
</dbReference>
<gene>
    <name evidence="15" type="primary">ribD</name>
    <name evidence="15" type="ORF">NMK71_09735</name>
</gene>
<dbReference type="EC" id="3.5.4.26" evidence="10"/>
<dbReference type="GO" id="GO:0008703">
    <property type="term" value="F:5-amino-6-(5-phosphoribosylamino)uracil reductase activity"/>
    <property type="evidence" value="ECO:0007669"/>
    <property type="project" value="UniProtKB-EC"/>
</dbReference>
<dbReference type="InterPro" id="IPR002734">
    <property type="entry name" value="RibDG_C"/>
</dbReference>
<feature type="binding site" evidence="12">
    <location>
        <position position="201"/>
    </location>
    <ligand>
        <name>NADP(+)</name>
        <dbReference type="ChEBI" id="CHEBI:58349"/>
    </ligand>
</feature>
<evidence type="ECO:0000256" key="7">
    <source>
        <dbReference type="ARBA" id="ARBA00022723"/>
    </source>
</evidence>
<feature type="binding site" evidence="12">
    <location>
        <position position="155"/>
    </location>
    <ligand>
        <name>NADP(+)</name>
        <dbReference type="ChEBI" id="CHEBI:58349"/>
    </ligand>
</feature>
<comment type="function">
    <text evidence="1 10">Converts 2,5-diamino-6-(ribosylamino)-4(3h)-pyrimidinone 5'-phosphate into 5-amino-6-(ribosylamino)-2,4(1h,3h)-pyrimidinedione 5'-phosphate.</text>
</comment>
<feature type="active site" description="Proton donor" evidence="11">
    <location>
        <position position="51"/>
    </location>
</feature>
<evidence type="ECO:0000256" key="12">
    <source>
        <dbReference type="PIRSR" id="PIRSR006769-2"/>
    </source>
</evidence>
<protein>
    <recommendedName>
        <fullName evidence="10">Riboflavin biosynthesis protein RibD</fullName>
    </recommendedName>
    <domain>
        <recommendedName>
            <fullName evidence="10">Diaminohydroxyphosphoribosylaminopyrimidine deaminase</fullName>
            <shortName evidence="10">DRAP deaminase</shortName>
            <ecNumber evidence="10">3.5.4.26</ecNumber>
        </recommendedName>
        <alternativeName>
            <fullName evidence="10">Riboflavin-specific deaminase</fullName>
        </alternativeName>
    </domain>
    <domain>
        <recommendedName>
            <fullName evidence="10">5-amino-6-(5-phosphoribosylamino)uracil reductase</fullName>
            <ecNumber evidence="10">1.1.1.193</ecNumber>
        </recommendedName>
        <alternativeName>
            <fullName evidence="10">HTP reductase</fullName>
        </alternativeName>
    </domain>
</protein>
<keyword evidence="10 12" id="KW-0521">NADP</keyword>
<dbReference type="PANTHER" id="PTHR11079:SF162">
    <property type="entry name" value="RIBOFLAVIN BIOSYNTHESIS PROTEIN PYRD, CHLOROPLASTIC"/>
    <property type="match status" value="1"/>
</dbReference>
<dbReference type="EMBL" id="JANCMU010000006">
    <property type="protein sequence ID" value="MDG4946697.1"/>
    <property type="molecule type" value="Genomic_DNA"/>
</dbReference>
<dbReference type="PROSITE" id="PS51747">
    <property type="entry name" value="CYT_DCMP_DEAMINASES_2"/>
    <property type="match status" value="1"/>
</dbReference>
<keyword evidence="10 15" id="KW-0560">Oxidoreductase</keyword>
<evidence type="ECO:0000256" key="6">
    <source>
        <dbReference type="ARBA" id="ARBA00022619"/>
    </source>
</evidence>
<dbReference type="AlphaFoldDB" id="A0A9X4N0R0"/>
<comment type="pathway">
    <text evidence="3 10">Cofactor biosynthesis; riboflavin biosynthesis; 5-amino-6-(D-ribitylamino)uracil from GTP: step 3/4.</text>
</comment>
<keyword evidence="10 15" id="KW-0378">Hydrolase</keyword>
<evidence type="ECO:0000259" key="14">
    <source>
        <dbReference type="PROSITE" id="PS51747"/>
    </source>
</evidence>
<comment type="pathway">
    <text evidence="2 10">Cofactor biosynthesis; riboflavin biosynthesis; 5-amino-6-(D-ribitylamino)uracil from GTP: step 2/4.</text>
</comment>
<comment type="catalytic activity">
    <reaction evidence="10">
        <text>2,5-diamino-6-hydroxy-4-(5-phosphoribosylamino)-pyrimidine + H2O + H(+) = 5-amino-6-(5-phospho-D-ribosylamino)uracil + NH4(+)</text>
        <dbReference type="Rhea" id="RHEA:21868"/>
        <dbReference type="ChEBI" id="CHEBI:15377"/>
        <dbReference type="ChEBI" id="CHEBI:15378"/>
        <dbReference type="ChEBI" id="CHEBI:28938"/>
        <dbReference type="ChEBI" id="CHEBI:58453"/>
        <dbReference type="ChEBI" id="CHEBI:58614"/>
        <dbReference type="EC" id="3.5.4.26"/>
    </reaction>
</comment>
<dbReference type="Gene3D" id="3.40.430.10">
    <property type="entry name" value="Dihydrofolate Reductase, subunit A"/>
    <property type="match status" value="1"/>
</dbReference>
<comment type="catalytic activity">
    <reaction evidence="10">
        <text>5-amino-6-(5-phospho-D-ribitylamino)uracil + NADP(+) = 5-amino-6-(5-phospho-D-ribosylamino)uracil + NADPH + H(+)</text>
        <dbReference type="Rhea" id="RHEA:17845"/>
        <dbReference type="ChEBI" id="CHEBI:15378"/>
        <dbReference type="ChEBI" id="CHEBI:57783"/>
        <dbReference type="ChEBI" id="CHEBI:58349"/>
        <dbReference type="ChEBI" id="CHEBI:58421"/>
        <dbReference type="ChEBI" id="CHEBI:58453"/>
        <dbReference type="EC" id="1.1.1.193"/>
    </reaction>
</comment>
<evidence type="ECO:0000256" key="10">
    <source>
        <dbReference type="PIRNR" id="PIRNR006769"/>
    </source>
</evidence>
<feature type="binding site" evidence="12">
    <location>
        <position position="208"/>
    </location>
    <ligand>
        <name>substrate</name>
    </ligand>
</feature>
<accession>A0A9X4N0R0</accession>
<dbReference type="GO" id="GO:0009231">
    <property type="term" value="P:riboflavin biosynthetic process"/>
    <property type="evidence" value="ECO:0007669"/>
    <property type="project" value="UniProtKB-KW"/>
</dbReference>
<keyword evidence="7 10" id="KW-0479">Metal-binding</keyword>
<dbReference type="InterPro" id="IPR004794">
    <property type="entry name" value="Eubact_RibD"/>
</dbReference>
<dbReference type="InterPro" id="IPR002125">
    <property type="entry name" value="CMP_dCMP_dom"/>
</dbReference>
<feature type="binding site" evidence="13">
    <location>
        <position position="85"/>
    </location>
    <ligand>
        <name>Zn(2+)</name>
        <dbReference type="ChEBI" id="CHEBI:29105"/>
        <note>catalytic</note>
    </ligand>
</feature>
<evidence type="ECO:0000256" key="2">
    <source>
        <dbReference type="ARBA" id="ARBA00004882"/>
    </source>
</evidence>
<keyword evidence="6 10" id="KW-0686">Riboflavin biosynthesis</keyword>
<evidence type="ECO:0000256" key="9">
    <source>
        <dbReference type="ARBA" id="ARBA00023268"/>
    </source>
</evidence>
<comment type="cofactor">
    <cofactor evidence="10 13">
        <name>Zn(2+)</name>
        <dbReference type="ChEBI" id="CHEBI:29105"/>
    </cofactor>
    <text evidence="10 13">Binds 1 zinc ion.</text>
</comment>
<dbReference type="PIRSF" id="PIRSF006769">
    <property type="entry name" value="RibD"/>
    <property type="match status" value="1"/>
</dbReference>
<keyword evidence="8 10" id="KW-0862">Zinc</keyword>
<dbReference type="PROSITE" id="PS00903">
    <property type="entry name" value="CYT_DCMP_DEAMINASES_1"/>
    <property type="match status" value="1"/>
</dbReference>
<comment type="similarity">
    <text evidence="4 10">In the N-terminal section; belongs to the cytidine and deoxycytidylate deaminase family.</text>
</comment>
<feature type="binding site" evidence="12">
    <location>
        <position position="282"/>
    </location>
    <ligand>
        <name>substrate</name>
    </ligand>
</feature>
<sequence>MDELMMQRCLELAKNALGTTYPNPLVGSVIVHNQKIIGEGWHKKAGQDHAEIVAINSVQDKSLLKESTLYVNLEPCSHFGKTPPCSHKIVEYNIPKVVVGIRDKAAHVNGKGIAYLRENGVEVVENILEEECAWLNRRFFTFHTKKRPYIILKFAQTSNGYFAPLGQEQKWITNAYCKQLAHKWRTEEASILVGKRTAEIDQPQLNARLWLGNQPNRVLISRELSPEIKSFLSSDLKTIAFTEAENEKTQNVDFIKIDFNVNVLEQILRHLHEQNLQSIIIEGGVATLAHFIEENLWDEARVFTGDVAWENGIKAPILENASLKFRQDLGRDEYKLYVNRKQ</sequence>
<evidence type="ECO:0000256" key="3">
    <source>
        <dbReference type="ARBA" id="ARBA00004910"/>
    </source>
</evidence>
<dbReference type="InterPro" id="IPR024072">
    <property type="entry name" value="DHFR-like_dom_sf"/>
</dbReference>
<dbReference type="EC" id="1.1.1.193" evidence="10"/>
<dbReference type="Pfam" id="PF01872">
    <property type="entry name" value="RibD_C"/>
    <property type="match status" value="1"/>
</dbReference>
<dbReference type="GO" id="GO:0008835">
    <property type="term" value="F:diaminohydroxyphosphoribosylaminopyrimidine deaminase activity"/>
    <property type="evidence" value="ECO:0007669"/>
    <property type="project" value="UniProtKB-EC"/>
</dbReference>
<comment type="similarity">
    <text evidence="5 10">In the C-terminal section; belongs to the HTP reductase family.</text>
</comment>
<dbReference type="RefSeq" id="WP_304421045.1">
    <property type="nucleotide sequence ID" value="NZ_JANCMU010000006.1"/>
</dbReference>
<keyword evidence="9" id="KW-0511">Multifunctional enzyme</keyword>
<feature type="domain" description="CMP/dCMP-type deaminase" evidence="14">
    <location>
        <begin position="1"/>
        <end position="116"/>
    </location>
</feature>
<dbReference type="NCBIfam" id="TIGR00326">
    <property type="entry name" value="eubact_ribD"/>
    <property type="match status" value="1"/>
</dbReference>
<proteinExistence type="inferred from homology"/>
<feature type="binding site" evidence="12">
    <location>
        <position position="205"/>
    </location>
    <ligand>
        <name>substrate</name>
    </ligand>
</feature>
<organism evidence="15 16">
    <name type="scientific">Profundicola chukchiensis</name>
    <dbReference type="NCBI Taxonomy" id="2961959"/>
    <lineage>
        <taxon>Bacteria</taxon>
        <taxon>Pseudomonadati</taxon>
        <taxon>Bacteroidota</taxon>
        <taxon>Flavobacteriia</taxon>
        <taxon>Flavobacteriales</taxon>
        <taxon>Weeksellaceae</taxon>
        <taxon>Profundicola</taxon>
    </lineage>
</organism>
<feature type="binding site" evidence="12">
    <location>
        <position position="197"/>
    </location>
    <ligand>
        <name>NADP(+)</name>
        <dbReference type="ChEBI" id="CHEBI:58349"/>
    </ligand>
</feature>
<comment type="caution">
    <text evidence="15">The sequence shown here is derived from an EMBL/GenBank/DDBJ whole genome shotgun (WGS) entry which is preliminary data.</text>
</comment>
<reference evidence="15" key="1">
    <citation type="submission" date="2022-07" db="EMBL/GenBank/DDBJ databases">
        <title>Description and genome-wide analysis of Profundicola chukchiensis gen. nov., sp. nov., marine bacteria isolated from bottom sediments of the Chukchi Sea.</title>
        <authorList>
            <person name="Romanenko L."/>
            <person name="Otstavnykh N."/>
            <person name="Kurilenko V."/>
            <person name="Eremeev V."/>
            <person name="Velansky P."/>
            <person name="Mikhailov V."/>
            <person name="Isaeva M."/>
        </authorList>
    </citation>
    <scope>NUCLEOTIDE SEQUENCE</scope>
    <source>
        <strain evidence="15">KMM 9713</strain>
    </source>
</reference>
<dbReference type="SUPFAM" id="SSF53597">
    <property type="entry name" value="Dihydrofolate reductase-like"/>
    <property type="match status" value="1"/>
</dbReference>
<feature type="binding site" evidence="12">
    <location>
        <position position="185"/>
    </location>
    <ligand>
        <name>substrate</name>
    </ligand>
</feature>
<dbReference type="Pfam" id="PF00383">
    <property type="entry name" value="dCMP_cyt_deam_1"/>
    <property type="match status" value="1"/>
</dbReference>
<evidence type="ECO:0000256" key="4">
    <source>
        <dbReference type="ARBA" id="ARBA00005259"/>
    </source>
</evidence>
<evidence type="ECO:0000256" key="13">
    <source>
        <dbReference type="PIRSR" id="PIRSR006769-3"/>
    </source>
</evidence>
<feature type="binding site" evidence="12">
    <location>
        <position position="171"/>
    </location>
    <ligand>
        <name>NADP(+)</name>
        <dbReference type="ChEBI" id="CHEBI:58349"/>
    </ligand>
</feature>
<feature type="binding site" evidence="13">
    <location>
        <position position="76"/>
    </location>
    <ligand>
        <name>Zn(2+)</name>
        <dbReference type="ChEBI" id="CHEBI:29105"/>
        <note>catalytic</note>
    </ligand>
</feature>
<evidence type="ECO:0000313" key="16">
    <source>
        <dbReference type="Proteomes" id="UP001152599"/>
    </source>
</evidence>
<name>A0A9X4N0R0_9FLAO</name>
<dbReference type="GO" id="GO:0008270">
    <property type="term" value="F:zinc ion binding"/>
    <property type="evidence" value="ECO:0007669"/>
    <property type="project" value="InterPro"/>
</dbReference>